<organism evidence="2 3">
    <name type="scientific">Populus tomentosa</name>
    <name type="common">Chinese white poplar</name>
    <dbReference type="NCBI Taxonomy" id="118781"/>
    <lineage>
        <taxon>Eukaryota</taxon>
        <taxon>Viridiplantae</taxon>
        <taxon>Streptophyta</taxon>
        <taxon>Embryophyta</taxon>
        <taxon>Tracheophyta</taxon>
        <taxon>Spermatophyta</taxon>
        <taxon>Magnoliopsida</taxon>
        <taxon>eudicotyledons</taxon>
        <taxon>Gunneridae</taxon>
        <taxon>Pentapetalae</taxon>
        <taxon>rosids</taxon>
        <taxon>fabids</taxon>
        <taxon>Malpighiales</taxon>
        <taxon>Salicaceae</taxon>
        <taxon>Saliceae</taxon>
        <taxon>Populus</taxon>
    </lineage>
</organism>
<name>A0A8X7ZMJ0_POPTO</name>
<dbReference type="AlphaFoldDB" id="A0A8X7ZMJ0"/>
<reference evidence="2" key="1">
    <citation type="journal article" date="2020" name="bioRxiv">
        <title>Hybrid origin of Populus tomentosa Carr. identified through genome sequencing and phylogenomic analysis.</title>
        <authorList>
            <person name="An X."/>
            <person name="Gao K."/>
            <person name="Chen Z."/>
            <person name="Li J."/>
            <person name="Yang X."/>
            <person name="Yang X."/>
            <person name="Zhou J."/>
            <person name="Guo T."/>
            <person name="Zhao T."/>
            <person name="Huang S."/>
            <person name="Miao D."/>
            <person name="Khan W.U."/>
            <person name="Rao P."/>
            <person name="Ye M."/>
            <person name="Lei B."/>
            <person name="Liao W."/>
            <person name="Wang J."/>
            <person name="Ji L."/>
            <person name="Li Y."/>
            <person name="Guo B."/>
            <person name="Mustafa N.S."/>
            <person name="Li S."/>
            <person name="Yun Q."/>
            <person name="Keller S.R."/>
            <person name="Mao J."/>
            <person name="Zhang R."/>
            <person name="Strauss S.H."/>
        </authorList>
    </citation>
    <scope>NUCLEOTIDE SEQUENCE</scope>
    <source>
        <strain evidence="2">GM15</strain>
        <tissue evidence="2">Leaf</tissue>
    </source>
</reference>
<feature type="region of interest" description="Disordered" evidence="1">
    <location>
        <begin position="101"/>
        <end position="149"/>
    </location>
</feature>
<protein>
    <submittedName>
        <fullName evidence="2">Uncharacterized protein</fullName>
    </submittedName>
</protein>
<dbReference type="Proteomes" id="UP000886885">
    <property type="component" value="Chromosome 8A"/>
</dbReference>
<accession>A0A8X7ZMJ0</accession>
<comment type="caution">
    <text evidence="2">The sequence shown here is derived from an EMBL/GenBank/DDBJ whole genome shotgun (WGS) entry which is preliminary data.</text>
</comment>
<keyword evidence="3" id="KW-1185">Reference proteome</keyword>
<dbReference type="EMBL" id="JAAWWB010000015">
    <property type="protein sequence ID" value="KAG6766015.1"/>
    <property type="molecule type" value="Genomic_DNA"/>
</dbReference>
<sequence length="149" mass="16993">MHQEAIDDVTIQGMPQCIFAHYPGNSNIIIFRSLIFSRYQTLSDHSLVTLGDLSRFMLDLETHLPAENCIDSYNMEPTCRQDVGDAARVHIDDTDDQINVYPEQQGFGHQPFKNEGWTQDDKASTNEGRAMLVQKYSQKPKTNTEPRDS</sequence>
<gene>
    <name evidence="2" type="ORF">POTOM_030079</name>
</gene>
<proteinExistence type="predicted"/>
<evidence type="ECO:0000313" key="2">
    <source>
        <dbReference type="EMBL" id="KAG6766015.1"/>
    </source>
</evidence>
<dbReference type="OrthoDB" id="436852at2759"/>
<evidence type="ECO:0000313" key="3">
    <source>
        <dbReference type="Proteomes" id="UP000886885"/>
    </source>
</evidence>
<evidence type="ECO:0000256" key="1">
    <source>
        <dbReference type="SAM" id="MobiDB-lite"/>
    </source>
</evidence>